<gene>
    <name evidence="1" type="ORF">RhiirA5_493286</name>
</gene>
<proteinExistence type="predicted"/>
<comment type="caution">
    <text evidence="1">The sequence shown here is derived from an EMBL/GenBank/DDBJ whole genome shotgun (WGS) entry which is preliminary data.</text>
</comment>
<accession>A0A2N0QD81</accession>
<sequence length="53" mass="6323">MKAFFEEVFVDKPLKELERPDETEKCNSEEEFVDNELKNQENNPEGHNIKIQL</sequence>
<organism evidence="1 2">
    <name type="scientific">Rhizophagus irregularis</name>
    <dbReference type="NCBI Taxonomy" id="588596"/>
    <lineage>
        <taxon>Eukaryota</taxon>
        <taxon>Fungi</taxon>
        <taxon>Fungi incertae sedis</taxon>
        <taxon>Mucoromycota</taxon>
        <taxon>Glomeromycotina</taxon>
        <taxon>Glomeromycetes</taxon>
        <taxon>Glomerales</taxon>
        <taxon>Glomeraceae</taxon>
        <taxon>Rhizophagus</taxon>
    </lineage>
</organism>
<evidence type="ECO:0000313" key="1">
    <source>
        <dbReference type="EMBL" id="PKC17035.1"/>
    </source>
</evidence>
<name>A0A2N0QD81_9GLOM</name>
<dbReference type="Proteomes" id="UP000232722">
    <property type="component" value="Unassembled WGS sequence"/>
</dbReference>
<reference evidence="1 2" key="1">
    <citation type="submission" date="2016-04" db="EMBL/GenBank/DDBJ databases">
        <title>Genome analyses suggest a sexual origin of heterokaryosis in a supposedly ancient asexual fungus.</title>
        <authorList>
            <person name="Ropars J."/>
            <person name="Sedzielewska K."/>
            <person name="Noel J."/>
            <person name="Charron P."/>
            <person name="Farinelli L."/>
            <person name="Marton T."/>
            <person name="Kruger M."/>
            <person name="Pelin A."/>
            <person name="Brachmann A."/>
            <person name="Corradi N."/>
        </authorList>
    </citation>
    <scope>NUCLEOTIDE SEQUENCE [LARGE SCALE GENOMIC DNA]</scope>
    <source>
        <strain evidence="1 2">A5</strain>
    </source>
</reference>
<evidence type="ECO:0000313" key="2">
    <source>
        <dbReference type="Proteomes" id="UP000232722"/>
    </source>
</evidence>
<dbReference type="AlphaFoldDB" id="A0A2N0QD81"/>
<reference evidence="1 2" key="2">
    <citation type="submission" date="2017-09" db="EMBL/GenBank/DDBJ databases">
        <title>Extensive intraspecific genome diversity in a model arbuscular mycorrhizal fungus.</title>
        <authorList>
            <person name="Chen E.C."/>
            <person name="Morin E."/>
            <person name="Beaudet D."/>
            <person name="Noel J."/>
            <person name="Ndikumana S."/>
            <person name="Charron P."/>
            <person name="St-Onge C."/>
            <person name="Giorgi J."/>
            <person name="Grigoriev I.V."/>
            <person name="Roux C."/>
            <person name="Martin F.M."/>
            <person name="Corradi N."/>
        </authorList>
    </citation>
    <scope>NUCLEOTIDE SEQUENCE [LARGE SCALE GENOMIC DNA]</scope>
    <source>
        <strain evidence="1 2">A5</strain>
    </source>
</reference>
<dbReference type="EMBL" id="LLXJ01000027">
    <property type="protein sequence ID" value="PKC17035.1"/>
    <property type="molecule type" value="Genomic_DNA"/>
</dbReference>
<protein>
    <submittedName>
        <fullName evidence="1">Uncharacterized protein</fullName>
    </submittedName>
</protein>